<dbReference type="PANTHER" id="PTHR18866:SF33">
    <property type="entry name" value="METHYLCROTONOYL-COA CARBOXYLASE SUBUNIT ALPHA, MITOCHONDRIAL-RELATED"/>
    <property type="match status" value="1"/>
</dbReference>
<evidence type="ECO:0000313" key="7">
    <source>
        <dbReference type="EMBL" id="MFC4187825.1"/>
    </source>
</evidence>
<dbReference type="Proteomes" id="UP001595871">
    <property type="component" value="Unassembled WGS sequence"/>
</dbReference>
<dbReference type="InterPro" id="IPR050856">
    <property type="entry name" value="Biotin_carboxylase_complex"/>
</dbReference>
<evidence type="ECO:0000256" key="1">
    <source>
        <dbReference type="ARBA" id="ARBA00013263"/>
    </source>
</evidence>
<evidence type="ECO:0000313" key="8">
    <source>
        <dbReference type="Proteomes" id="UP001595871"/>
    </source>
</evidence>
<evidence type="ECO:0000259" key="6">
    <source>
        <dbReference type="PROSITE" id="PS50979"/>
    </source>
</evidence>
<proteinExistence type="predicted"/>
<reference evidence="8" key="1">
    <citation type="journal article" date="2019" name="Int. J. Syst. Evol. Microbiol.">
        <title>The Global Catalogue of Microorganisms (GCM) 10K type strain sequencing project: providing services to taxonomists for standard genome sequencing and annotation.</title>
        <authorList>
            <consortium name="The Broad Institute Genomics Platform"/>
            <consortium name="The Broad Institute Genome Sequencing Center for Infectious Disease"/>
            <person name="Wu L."/>
            <person name="Ma J."/>
        </authorList>
    </citation>
    <scope>NUCLEOTIDE SEQUENCE [LARGE SCALE GENOMIC DNA]</scope>
    <source>
        <strain evidence="8">CCM 3243</strain>
    </source>
</reference>
<feature type="domain" description="Biotin carboxylation" evidence="6">
    <location>
        <begin position="1"/>
        <end position="59"/>
    </location>
</feature>
<evidence type="ECO:0000256" key="5">
    <source>
        <dbReference type="ARBA" id="ARBA00023267"/>
    </source>
</evidence>
<name>A0ABV8N704_9ACTN</name>
<dbReference type="InterPro" id="IPR011764">
    <property type="entry name" value="Biotin_carboxylation_dom"/>
</dbReference>
<dbReference type="EC" id="6.3.4.14" evidence="1"/>
<dbReference type="InterPro" id="IPR005481">
    <property type="entry name" value="BC-like_N"/>
</dbReference>
<evidence type="ECO:0000256" key="2">
    <source>
        <dbReference type="ARBA" id="ARBA00022598"/>
    </source>
</evidence>
<organism evidence="7 8">
    <name type="scientific">Streptomyces flavovirens</name>
    <dbReference type="NCBI Taxonomy" id="52258"/>
    <lineage>
        <taxon>Bacteria</taxon>
        <taxon>Bacillati</taxon>
        <taxon>Actinomycetota</taxon>
        <taxon>Actinomycetes</taxon>
        <taxon>Kitasatosporales</taxon>
        <taxon>Streptomycetaceae</taxon>
        <taxon>Streptomyces</taxon>
    </lineage>
</organism>
<evidence type="ECO:0000256" key="4">
    <source>
        <dbReference type="ARBA" id="ARBA00022840"/>
    </source>
</evidence>
<evidence type="ECO:0000256" key="3">
    <source>
        <dbReference type="ARBA" id="ARBA00022741"/>
    </source>
</evidence>
<keyword evidence="3" id="KW-0547">Nucleotide-binding</keyword>
<dbReference type="Gene3D" id="3.40.50.20">
    <property type="match status" value="1"/>
</dbReference>
<keyword evidence="2" id="KW-0436">Ligase</keyword>
<feature type="non-terminal residue" evidence="7">
    <location>
        <position position="59"/>
    </location>
</feature>
<sequence>MRKVLIANRGEIAVRVARACRDAGIASVAVYADPDRDASHVRAADEAFALGGDTPAASY</sequence>
<comment type="caution">
    <text evidence="7">The sequence shown here is derived from an EMBL/GenBank/DDBJ whole genome shotgun (WGS) entry which is preliminary data.</text>
</comment>
<keyword evidence="8" id="KW-1185">Reference proteome</keyword>
<protein>
    <recommendedName>
        <fullName evidence="1">biotin carboxylase</fullName>
        <ecNumber evidence="1">6.3.4.14</ecNumber>
    </recommendedName>
</protein>
<dbReference type="SUPFAM" id="SSF52440">
    <property type="entry name" value="PreATP-grasp domain"/>
    <property type="match status" value="1"/>
</dbReference>
<accession>A0ABV8N704</accession>
<dbReference type="PANTHER" id="PTHR18866">
    <property type="entry name" value="CARBOXYLASE:PYRUVATE/ACETYL-COA/PROPIONYL-COA CARBOXYLASE"/>
    <property type="match status" value="1"/>
</dbReference>
<dbReference type="RefSeq" id="WP_381581228.1">
    <property type="nucleotide sequence ID" value="NZ_JBHSCF010000028.1"/>
</dbReference>
<keyword evidence="4" id="KW-0067">ATP-binding</keyword>
<dbReference type="PROSITE" id="PS50979">
    <property type="entry name" value="BC"/>
    <property type="match status" value="1"/>
</dbReference>
<dbReference type="Pfam" id="PF00289">
    <property type="entry name" value="Biotin_carb_N"/>
    <property type="match status" value="1"/>
</dbReference>
<dbReference type="InterPro" id="IPR016185">
    <property type="entry name" value="PreATP-grasp_dom_sf"/>
</dbReference>
<keyword evidence="5" id="KW-0092">Biotin</keyword>
<gene>
    <name evidence="7" type="ORF">ACFO3R_15800</name>
</gene>
<dbReference type="EMBL" id="JBHSCF010000028">
    <property type="protein sequence ID" value="MFC4187825.1"/>
    <property type="molecule type" value="Genomic_DNA"/>
</dbReference>